<dbReference type="PANTHER" id="PTHR21183:SF18">
    <property type="entry name" value="LARGE RIBOSOMAL SUBUNIT PROTEIN UL29M"/>
    <property type="match status" value="1"/>
</dbReference>
<dbReference type="GO" id="GO:0032543">
    <property type="term" value="P:mitochondrial translation"/>
    <property type="evidence" value="ECO:0007669"/>
    <property type="project" value="TreeGrafter"/>
</dbReference>
<comment type="subcellular location">
    <subcellularLocation>
        <location evidence="1">Mitochondrion</location>
    </subcellularLocation>
</comment>
<dbReference type="GO" id="GO:0003735">
    <property type="term" value="F:structural constituent of ribosome"/>
    <property type="evidence" value="ECO:0007669"/>
    <property type="project" value="InterPro"/>
</dbReference>
<comment type="caution">
    <text evidence="8">The sequence shown here is derived from an EMBL/GenBank/DDBJ whole genome shotgun (WGS) entry which is preliminary data.</text>
</comment>
<organism evidence="8 9">
    <name type="scientific">Calicophoron daubneyi</name>
    <name type="common">Rumen fluke</name>
    <name type="synonym">Paramphistomum daubneyi</name>
    <dbReference type="NCBI Taxonomy" id="300641"/>
    <lineage>
        <taxon>Eukaryota</taxon>
        <taxon>Metazoa</taxon>
        <taxon>Spiralia</taxon>
        <taxon>Lophotrochozoa</taxon>
        <taxon>Platyhelminthes</taxon>
        <taxon>Trematoda</taxon>
        <taxon>Digenea</taxon>
        <taxon>Plagiorchiida</taxon>
        <taxon>Pronocephalata</taxon>
        <taxon>Paramphistomoidea</taxon>
        <taxon>Paramphistomidae</taxon>
        <taxon>Calicophoron</taxon>
    </lineage>
</organism>
<evidence type="ECO:0000256" key="6">
    <source>
        <dbReference type="ARBA" id="ARBA00035289"/>
    </source>
</evidence>
<comment type="similarity">
    <text evidence="2">Belongs to the universal ribosomal protein uL29 family.</text>
</comment>
<keyword evidence="5" id="KW-0687">Ribonucleoprotein</keyword>
<proteinExistence type="inferred from homology"/>
<evidence type="ECO:0000256" key="7">
    <source>
        <dbReference type="SAM" id="Coils"/>
    </source>
</evidence>
<dbReference type="Proteomes" id="UP001497525">
    <property type="component" value="Unassembled WGS sequence"/>
</dbReference>
<dbReference type="Pfam" id="PF06984">
    <property type="entry name" value="MRP-L47"/>
    <property type="match status" value="1"/>
</dbReference>
<evidence type="ECO:0000256" key="4">
    <source>
        <dbReference type="ARBA" id="ARBA00023128"/>
    </source>
</evidence>
<keyword evidence="4" id="KW-0496">Mitochondrion</keyword>
<dbReference type="InterPro" id="IPR010729">
    <property type="entry name" value="Ribosomal_uL29_mit"/>
</dbReference>
<evidence type="ECO:0000256" key="3">
    <source>
        <dbReference type="ARBA" id="ARBA00022980"/>
    </source>
</evidence>
<evidence type="ECO:0000256" key="1">
    <source>
        <dbReference type="ARBA" id="ARBA00004173"/>
    </source>
</evidence>
<dbReference type="InterPro" id="IPR038340">
    <property type="entry name" value="MRP-L47_sf"/>
</dbReference>
<keyword evidence="3" id="KW-0689">Ribosomal protein</keyword>
<sequence>MRLGVFIPTFTRIAVNRVISTGPFLSRVRRIATGSRHFSLNEFFDDPKYWGETSVPSGRPWRKDELRLKSSSDLHQLWYVLLKERNMLMTMEEEHNRRLERMPNPERFEKVEESMENLLTVVEERNRAEAELEQGEWIGPTVVEGVDVLGRPMKQLTSEHTEQRVADKRASSQELMWGEKTVELLRLEREKKLTKQRERRRMERYEKRKERWDKLDYLGDENAKAQHA</sequence>
<feature type="coiled-coil region" evidence="7">
    <location>
        <begin position="188"/>
        <end position="215"/>
    </location>
</feature>
<accession>A0AAV2TAK3</accession>
<evidence type="ECO:0000256" key="2">
    <source>
        <dbReference type="ARBA" id="ARBA00009254"/>
    </source>
</evidence>
<keyword evidence="7" id="KW-0175">Coiled coil</keyword>
<evidence type="ECO:0000313" key="9">
    <source>
        <dbReference type="Proteomes" id="UP001497525"/>
    </source>
</evidence>
<dbReference type="EMBL" id="CAXLJL010000157">
    <property type="protein sequence ID" value="CAL5133881.1"/>
    <property type="molecule type" value="Genomic_DNA"/>
</dbReference>
<reference evidence="8" key="1">
    <citation type="submission" date="2024-06" db="EMBL/GenBank/DDBJ databases">
        <authorList>
            <person name="Liu X."/>
            <person name="Lenzi L."/>
            <person name="Haldenby T S."/>
            <person name="Uol C."/>
        </authorList>
    </citation>
    <scope>NUCLEOTIDE SEQUENCE</scope>
</reference>
<dbReference type="GO" id="GO:0005762">
    <property type="term" value="C:mitochondrial large ribosomal subunit"/>
    <property type="evidence" value="ECO:0007669"/>
    <property type="project" value="TreeGrafter"/>
</dbReference>
<gene>
    <name evidence="8" type="ORF">CDAUBV1_LOCUS7094</name>
</gene>
<evidence type="ECO:0000256" key="5">
    <source>
        <dbReference type="ARBA" id="ARBA00023274"/>
    </source>
</evidence>
<evidence type="ECO:0000313" key="8">
    <source>
        <dbReference type="EMBL" id="CAL5133881.1"/>
    </source>
</evidence>
<dbReference type="AlphaFoldDB" id="A0AAV2TAK3"/>
<dbReference type="PANTHER" id="PTHR21183">
    <property type="entry name" value="RIBOSOMAL PROTEIN L47, MITOCHONDRIAL-RELATED"/>
    <property type="match status" value="1"/>
</dbReference>
<name>A0AAV2TAK3_CALDB</name>
<protein>
    <recommendedName>
        <fullName evidence="6">Large ribosomal subunit protein uL29m</fullName>
    </recommendedName>
</protein>
<dbReference type="Gene3D" id="6.10.330.20">
    <property type="match status" value="1"/>
</dbReference>